<dbReference type="OrthoDB" id="10265668at2759"/>
<dbReference type="PANTHER" id="PTHR17204:SF5">
    <property type="entry name" value="PRE-MRNA-PROCESSING FACTOR 39"/>
    <property type="match status" value="1"/>
</dbReference>
<dbReference type="Pfam" id="PF23240">
    <property type="entry name" value="HAT_PRP39_N"/>
    <property type="match status" value="1"/>
</dbReference>
<dbReference type="InterPro" id="IPR011990">
    <property type="entry name" value="TPR-like_helical_dom_sf"/>
</dbReference>
<feature type="non-terminal residue" evidence="8">
    <location>
        <position position="337"/>
    </location>
</feature>
<evidence type="ECO:0000256" key="7">
    <source>
        <dbReference type="SAM" id="MobiDB-lite"/>
    </source>
</evidence>
<keyword evidence="4" id="KW-0508">mRNA splicing</keyword>
<evidence type="ECO:0000256" key="6">
    <source>
        <dbReference type="ARBA" id="ARBA00038019"/>
    </source>
</evidence>
<dbReference type="InParanoid" id="D2W628"/>
<keyword evidence="5" id="KW-0539">Nucleus</keyword>
<dbReference type="STRING" id="5762.D2W628"/>
<dbReference type="AlphaFoldDB" id="D2W628"/>
<reference evidence="8 9" key="1">
    <citation type="journal article" date="2010" name="Cell">
        <title>The genome of Naegleria gruberi illuminates early eukaryotic versatility.</title>
        <authorList>
            <person name="Fritz-Laylin L.K."/>
            <person name="Prochnik S.E."/>
            <person name="Ginger M.L."/>
            <person name="Dacks J.B."/>
            <person name="Carpenter M.L."/>
            <person name="Field M.C."/>
            <person name="Kuo A."/>
            <person name="Paredez A."/>
            <person name="Chapman J."/>
            <person name="Pham J."/>
            <person name="Shu S."/>
            <person name="Neupane R."/>
            <person name="Cipriano M."/>
            <person name="Mancuso J."/>
            <person name="Tu H."/>
            <person name="Salamov A."/>
            <person name="Lindquist E."/>
            <person name="Shapiro H."/>
            <person name="Lucas S."/>
            <person name="Grigoriev I.V."/>
            <person name="Cande W.Z."/>
            <person name="Fulton C."/>
            <person name="Rokhsar D.S."/>
            <person name="Dawson S.C."/>
        </authorList>
    </citation>
    <scope>NUCLEOTIDE SEQUENCE [LARGE SCALE GENOMIC DNA]</scope>
    <source>
        <strain evidence="8 9">NEG-M</strain>
    </source>
</reference>
<dbReference type="RefSeq" id="XP_002668218.1">
    <property type="nucleotide sequence ID" value="XM_002668172.1"/>
</dbReference>
<dbReference type="Gene3D" id="1.25.40.10">
    <property type="entry name" value="Tetratricopeptide repeat domain"/>
    <property type="match status" value="1"/>
</dbReference>
<dbReference type="Proteomes" id="UP000006671">
    <property type="component" value="Unassembled WGS sequence"/>
</dbReference>
<dbReference type="SMART" id="SM00386">
    <property type="entry name" value="HAT"/>
    <property type="match status" value="3"/>
</dbReference>
<proteinExistence type="inferred from homology"/>
<evidence type="ECO:0000256" key="5">
    <source>
        <dbReference type="ARBA" id="ARBA00023242"/>
    </source>
</evidence>
<accession>D2W628</accession>
<sequence>MDHQHTTITNPSSTSASTSLKTPQDYIKEYELILLNNPNDYYTWEKYIKVLEIEESSDKVLKGYEKFLEQFPLLFGYWKKYATLTYQVTQSYEKTIQVYEKSVDKKTGIFNNPDLWANYCLFVAEQSPDVNEIRNLFEKAIQIIGNDYYARTLWENYIEFEISQDEYEKVVKLYKRAIQVPCRDLTLICSNTSINNTSSVVCGGVGDGNSINNTTNNNTTDTLSSSSNVDVNSNQNVNIKQIIQTSEEEAIYQQSQKLNDLTSYWREQLYMPTKKELERIRSFEDLIRRPYFHPQPFQDYELEHFRKYIENEKNEYYQKQNKWCDQEHLIQTFERFI</sequence>
<dbReference type="GO" id="GO:0071004">
    <property type="term" value="C:U2-type prespliceosome"/>
    <property type="evidence" value="ECO:0007669"/>
    <property type="project" value="TreeGrafter"/>
</dbReference>
<evidence type="ECO:0000313" key="8">
    <source>
        <dbReference type="EMBL" id="EFC35474.1"/>
    </source>
</evidence>
<evidence type="ECO:0000256" key="1">
    <source>
        <dbReference type="ARBA" id="ARBA00004123"/>
    </source>
</evidence>
<dbReference type="GO" id="GO:0030627">
    <property type="term" value="F:pre-mRNA 5'-splice site binding"/>
    <property type="evidence" value="ECO:0007669"/>
    <property type="project" value="TreeGrafter"/>
</dbReference>
<keyword evidence="3" id="KW-0677">Repeat</keyword>
<dbReference type="GO" id="GO:0000395">
    <property type="term" value="P:mRNA 5'-splice site recognition"/>
    <property type="evidence" value="ECO:0007669"/>
    <property type="project" value="TreeGrafter"/>
</dbReference>
<evidence type="ECO:0000256" key="3">
    <source>
        <dbReference type="ARBA" id="ARBA00022737"/>
    </source>
</evidence>
<dbReference type="GeneID" id="8856389"/>
<dbReference type="VEuPathDB" id="AmoebaDB:NAEGRDRAFT_76871"/>
<feature type="region of interest" description="Disordered" evidence="7">
    <location>
        <begin position="1"/>
        <end position="20"/>
    </location>
</feature>
<dbReference type="eggNOG" id="KOG1258">
    <property type="taxonomic scope" value="Eukaryota"/>
</dbReference>
<evidence type="ECO:0000313" key="9">
    <source>
        <dbReference type="Proteomes" id="UP000006671"/>
    </source>
</evidence>
<dbReference type="KEGG" id="ngr:NAEGRDRAFT_76871"/>
<name>D2W628_NAEGR</name>
<dbReference type="GO" id="GO:0005685">
    <property type="term" value="C:U1 snRNP"/>
    <property type="evidence" value="ECO:0007669"/>
    <property type="project" value="TreeGrafter"/>
</dbReference>
<dbReference type="SUPFAM" id="SSF48452">
    <property type="entry name" value="TPR-like"/>
    <property type="match status" value="1"/>
</dbReference>
<dbReference type="GO" id="GO:0000243">
    <property type="term" value="C:commitment complex"/>
    <property type="evidence" value="ECO:0007669"/>
    <property type="project" value="TreeGrafter"/>
</dbReference>
<keyword evidence="9" id="KW-1185">Reference proteome</keyword>
<protein>
    <submittedName>
        <fullName evidence="8">Predicted protein</fullName>
    </submittedName>
</protein>
<dbReference type="EMBL" id="GG739202">
    <property type="protein sequence ID" value="EFC35474.1"/>
    <property type="molecule type" value="Genomic_DNA"/>
</dbReference>
<dbReference type="PANTHER" id="PTHR17204">
    <property type="entry name" value="PRE-MRNA PROCESSING PROTEIN PRP39-RELATED"/>
    <property type="match status" value="1"/>
</dbReference>
<comment type="similarity">
    <text evidence="6">Belongs to the PRP39 family.</text>
</comment>
<keyword evidence="2" id="KW-0507">mRNA processing</keyword>
<gene>
    <name evidence="8" type="ORF">NAEGRDRAFT_76871</name>
</gene>
<dbReference type="InterPro" id="IPR003107">
    <property type="entry name" value="HAT"/>
</dbReference>
<evidence type="ECO:0000256" key="2">
    <source>
        <dbReference type="ARBA" id="ARBA00022664"/>
    </source>
</evidence>
<organism evidence="9">
    <name type="scientific">Naegleria gruberi</name>
    <name type="common">Amoeba</name>
    <dbReference type="NCBI Taxonomy" id="5762"/>
    <lineage>
        <taxon>Eukaryota</taxon>
        <taxon>Discoba</taxon>
        <taxon>Heterolobosea</taxon>
        <taxon>Tetramitia</taxon>
        <taxon>Eutetramitia</taxon>
        <taxon>Vahlkampfiidae</taxon>
        <taxon>Naegleria</taxon>
    </lineage>
</organism>
<evidence type="ECO:0000256" key="4">
    <source>
        <dbReference type="ARBA" id="ARBA00023187"/>
    </source>
</evidence>
<comment type="subcellular location">
    <subcellularLocation>
        <location evidence="1">Nucleus</location>
    </subcellularLocation>
</comment>